<dbReference type="Proteomes" id="UP000488506">
    <property type="component" value="Unassembled WGS sequence"/>
</dbReference>
<dbReference type="InterPro" id="IPR016047">
    <property type="entry name" value="M23ase_b-sheet_dom"/>
</dbReference>
<dbReference type="InterPro" id="IPR050570">
    <property type="entry name" value="Cell_wall_metabolism_enzyme"/>
</dbReference>
<dbReference type="GO" id="GO:0004222">
    <property type="term" value="F:metalloendopeptidase activity"/>
    <property type="evidence" value="ECO:0007669"/>
    <property type="project" value="TreeGrafter"/>
</dbReference>
<evidence type="ECO:0000313" key="5">
    <source>
        <dbReference type="Proteomes" id="UP000488506"/>
    </source>
</evidence>
<keyword evidence="1" id="KW-0175">Coiled coil</keyword>
<accession>A0A833L4S0</accession>
<dbReference type="AlphaFoldDB" id="A0A833L4S0"/>
<feature type="coiled-coil region" evidence="1">
    <location>
        <begin position="74"/>
        <end position="155"/>
    </location>
</feature>
<proteinExistence type="predicted"/>
<feature type="domain" description="M23ase beta-sheet core" evidence="3">
    <location>
        <begin position="183"/>
        <end position="277"/>
    </location>
</feature>
<organism evidence="4 5">
    <name type="scientific">Candidatus Saganbacteria bacterium</name>
    <dbReference type="NCBI Taxonomy" id="2575572"/>
    <lineage>
        <taxon>Bacteria</taxon>
        <taxon>Bacillati</taxon>
        <taxon>Saganbacteria</taxon>
    </lineage>
</organism>
<evidence type="ECO:0000313" key="4">
    <source>
        <dbReference type="EMBL" id="KAF0134965.1"/>
    </source>
</evidence>
<gene>
    <name evidence="4" type="ORF">FD145_346</name>
</gene>
<evidence type="ECO:0000259" key="3">
    <source>
        <dbReference type="Pfam" id="PF01551"/>
    </source>
</evidence>
<dbReference type="Gene3D" id="2.70.70.10">
    <property type="entry name" value="Glucose Permease (Domain IIA)"/>
    <property type="match status" value="1"/>
</dbReference>
<keyword evidence="2" id="KW-0472">Membrane</keyword>
<dbReference type="PANTHER" id="PTHR21666:SF270">
    <property type="entry name" value="MUREIN HYDROLASE ACTIVATOR ENVC"/>
    <property type="match status" value="1"/>
</dbReference>
<name>A0A833L4S0_UNCSA</name>
<dbReference type="PANTHER" id="PTHR21666">
    <property type="entry name" value="PEPTIDASE-RELATED"/>
    <property type="match status" value="1"/>
</dbReference>
<evidence type="ECO:0000256" key="2">
    <source>
        <dbReference type="SAM" id="Phobius"/>
    </source>
</evidence>
<dbReference type="FunFam" id="2.70.70.10:FF:000006">
    <property type="entry name" value="M23 family peptidase"/>
    <property type="match status" value="1"/>
</dbReference>
<keyword evidence="2" id="KW-0812">Transmembrane</keyword>
<keyword evidence="2" id="KW-1133">Transmembrane helix</keyword>
<dbReference type="EMBL" id="WPAF01000003">
    <property type="protein sequence ID" value="KAF0134965.1"/>
    <property type="molecule type" value="Genomic_DNA"/>
</dbReference>
<reference evidence="4 5" key="1">
    <citation type="submission" date="2019-12" db="EMBL/GenBank/DDBJ databases">
        <authorList>
            <person name="Wolfe R."/>
            <person name="Danczak R."/>
            <person name="Wilkins M."/>
        </authorList>
    </citation>
    <scope>NUCLEOTIDE SEQUENCE [LARGE SCALE GENOMIC DNA]</scope>
    <source>
        <strain evidence="4">X2_MaxBin.013</strain>
    </source>
</reference>
<dbReference type="Pfam" id="PF01551">
    <property type="entry name" value="Peptidase_M23"/>
    <property type="match status" value="1"/>
</dbReference>
<protein>
    <submittedName>
        <fullName evidence="4">Peptidase M23/M37 family</fullName>
    </submittedName>
</protein>
<sequence length="292" mass="32742">MKLREKNKFYTLMFVPHDAAAKTLSLRIPSSVLKSFIAVFLTFATVFSVSLLYASFLSGKLIHYKTVVQNSSEKDKKIEQIVVIKKELQEIQDQNNSLRRMLGLKVEKKKIKNELNNLEKVESVTLDINNSLSEIEKTKNSLEELKARVAYLNDRLASTPNSWPIRGQIMSTFGYRVSPWRGFHSGIDINAQYGSPVRATATGVVAQVGWMSGYGKVVKVNHGYGFSTLYAHNSVLAVQVGQKVTKGQIISYVGTSGYSTGPHCHYEVIRRGFALNPYPFLGMDVLTASRYF</sequence>
<evidence type="ECO:0000256" key="1">
    <source>
        <dbReference type="SAM" id="Coils"/>
    </source>
</evidence>
<comment type="caution">
    <text evidence="4">The sequence shown here is derived from an EMBL/GenBank/DDBJ whole genome shotgun (WGS) entry which is preliminary data.</text>
</comment>
<dbReference type="CDD" id="cd12797">
    <property type="entry name" value="M23_peptidase"/>
    <property type="match status" value="1"/>
</dbReference>
<dbReference type="InterPro" id="IPR011055">
    <property type="entry name" value="Dup_hybrid_motif"/>
</dbReference>
<feature type="transmembrane region" description="Helical" evidence="2">
    <location>
        <begin position="36"/>
        <end position="56"/>
    </location>
</feature>
<dbReference type="SUPFAM" id="SSF51261">
    <property type="entry name" value="Duplicated hybrid motif"/>
    <property type="match status" value="1"/>
</dbReference>